<feature type="transmembrane region" description="Helical" evidence="1">
    <location>
        <begin position="356"/>
        <end position="374"/>
    </location>
</feature>
<keyword evidence="1" id="KW-0472">Membrane</keyword>
<evidence type="ECO:0000313" key="3">
    <source>
        <dbReference type="Proteomes" id="UP001205337"/>
    </source>
</evidence>
<feature type="transmembrane region" description="Helical" evidence="1">
    <location>
        <begin position="386"/>
        <end position="404"/>
    </location>
</feature>
<keyword evidence="3" id="KW-1185">Reference proteome</keyword>
<feature type="transmembrane region" description="Helical" evidence="1">
    <location>
        <begin position="7"/>
        <end position="29"/>
    </location>
</feature>
<keyword evidence="1" id="KW-1133">Transmembrane helix</keyword>
<keyword evidence="1" id="KW-0812">Transmembrane</keyword>
<comment type="caution">
    <text evidence="2">The sequence shown here is derived from an EMBL/GenBank/DDBJ whole genome shotgun (WGS) entry which is preliminary data.</text>
</comment>
<proteinExistence type="predicted"/>
<protein>
    <submittedName>
        <fullName evidence="2">DUF2142 domain-containing protein</fullName>
    </submittedName>
</protein>
<organism evidence="2 3">
    <name type="scientific">Protaetiibacter mangrovi</name>
    <dbReference type="NCBI Taxonomy" id="2970926"/>
    <lineage>
        <taxon>Bacteria</taxon>
        <taxon>Bacillati</taxon>
        <taxon>Actinomycetota</taxon>
        <taxon>Actinomycetes</taxon>
        <taxon>Micrococcales</taxon>
        <taxon>Microbacteriaceae</taxon>
        <taxon>Protaetiibacter</taxon>
    </lineage>
</organism>
<name>A0ABT1ZFH7_9MICO</name>
<dbReference type="Proteomes" id="UP001205337">
    <property type="component" value="Unassembled WGS sequence"/>
</dbReference>
<evidence type="ECO:0000256" key="1">
    <source>
        <dbReference type="SAM" id="Phobius"/>
    </source>
</evidence>
<dbReference type="InterPro" id="IPR018674">
    <property type="entry name" value="DUF2142_membrane"/>
</dbReference>
<feature type="transmembrane region" description="Helical" evidence="1">
    <location>
        <begin position="181"/>
        <end position="199"/>
    </location>
</feature>
<feature type="transmembrane region" description="Helical" evidence="1">
    <location>
        <begin position="320"/>
        <end position="344"/>
    </location>
</feature>
<dbReference type="Pfam" id="PF09913">
    <property type="entry name" value="DUF2142"/>
    <property type="match status" value="1"/>
</dbReference>
<sequence length="498" mass="53393">MSRDAGLVRVLAFGAVVLALLGAFVTWSVSSPVASSADEDFHLASIWCGDGLRDGYCEEGSSDVHRTVPRQLLTANQCFDNQPEQSAACPGYPSSVMMDTDRGNFAGVYPQGFYAVMGLLVSADISASVIAMRVLNSLLYVVMMSALFLLIPARRRGLLVWGSLATMAPFGMFLIPSVNPSSWGVISASTLWIALLGYYEARTTTRRIGLAVLACAAVLMAVGSRADAAAYAVVAIGLVSLLKGDLSRPFLRMAMLPAVLAVVAVIGFLSAGQANSINPGFEITAPTEDNQTWISLLWDNLLRLPELWAGAFGAPVAGRALWLGTVAPGIVWVPVVLVVGGLVFFGLRRLDWRKSISLAAIALLLTALPMIWLMRDQILVGQGVQARYLYPLIIVFVTMSLVGYDGVRAGLTRLQMTLIAIVALAADAAIQWVTLRRFVTGLDAHGINLNAGAEWWWDVPIGPMHVWLIGAFCFAGFCVGCVLYGVLSRSQEPEPARP</sequence>
<evidence type="ECO:0000313" key="2">
    <source>
        <dbReference type="EMBL" id="MCS0499468.1"/>
    </source>
</evidence>
<feature type="transmembrane region" description="Helical" evidence="1">
    <location>
        <begin position="158"/>
        <end position="175"/>
    </location>
</feature>
<accession>A0ABT1ZFH7</accession>
<dbReference type="EMBL" id="JANTHX010000007">
    <property type="protein sequence ID" value="MCS0499468.1"/>
    <property type="molecule type" value="Genomic_DNA"/>
</dbReference>
<feature type="transmembrane region" description="Helical" evidence="1">
    <location>
        <begin position="416"/>
        <end position="435"/>
    </location>
</feature>
<feature type="transmembrane region" description="Helical" evidence="1">
    <location>
        <begin position="206"/>
        <end position="222"/>
    </location>
</feature>
<feature type="transmembrane region" description="Helical" evidence="1">
    <location>
        <begin position="228"/>
        <end position="246"/>
    </location>
</feature>
<feature type="transmembrane region" description="Helical" evidence="1">
    <location>
        <begin position="130"/>
        <end position="151"/>
    </location>
</feature>
<gene>
    <name evidence="2" type="ORF">NUH29_07885</name>
</gene>
<reference evidence="2 3" key="1">
    <citation type="submission" date="2022-08" db="EMBL/GenBank/DDBJ databases">
        <authorList>
            <person name="Li F."/>
        </authorList>
    </citation>
    <scope>NUCLEOTIDE SEQUENCE [LARGE SCALE GENOMIC DNA]</scope>
    <source>
        <strain evidence="2 3">10F1B-8-1</strain>
    </source>
</reference>
<feature type="transmembrane region" description="Helical" evidence="1">
    <location>
        <begin position="253"/>
        <end position="271"/>
    </location>
</feature>
<feature type="transmembrane region" description="Helical" evidence="1">
    <location>
        <begin position="464"/>
        <end position="487"/>
    </location>
</feature>
<dbReference type="RefSeq" id="WP_258798514.1">
    <property type="nucleotide sequence ID" value="NZ_JANTHX010000007.1"/>
</dbReference>